<keyword evidence="2" id="KW-1185">Reference proteome</keyword>
<sequence length="226" mass="25454">MSVDASTDLALYYTYPDSADDIWMMYNDDKRLLSAQIKAREEYHHPLVIDPALHGVSLLGIEDRRASYLISLLSDLLLPRDLHRPSSQTSFFAASRLQGYWRHEASTFLNTDSPIANVRGGREYNLRLVLIWPRVCGLMVLFGIEPSLPAQPPEVPGRLRHIRPRRAATAFSYLQRPFAAASSSSTSSATSEVPSPMTHVPSPFKPVLRSLTSWRLKSWYLKALAT</sequence>
<reference evidence="2" key="1">
    <citation type="journal article" date="2012" name="Science">
        <title>The Paleozoic origin of enzymatic lignin decomposition reconstructed from 31 fungal genomes.</title>
        <authorList>
            <person name="Floudas D."/>
            <person name="Binder M."/>
            <person name="Riley R."/>
            <person name="Barry K."/>
            <person name="Blanchette R.A."/>
            <person name="Henrissat B."/>
            <person name="Martinez A.T."/>
            <person name="Otillar R."/>
            <person name="Spatafora J.W."/>
            <person name="Yadav J.S."/>
            <person name="Aerts A."/>
            <person name="Benoit I."/>
            <person name="Boyd A."/>
            <person name="Carlson A."/>
            <person name="Copeland A."/>
            <person name="Coutinho P.M."/>
            <person name="de Vries R.P."/>
            <person name="Ferreira P."/>
            <person name="Findley K."/>
            <person name="Foster B."/>
            <person name="Gaskell J."/>
            <person name="Glotzer D."/>
            <person name="Gorecki P."/>
            <person name="Heitman J."/>
            <person name="Hesse C."/>
            <person name="Hori C."/>
            <person name="Igarashi K."/>
            <person name="Jurgens J.A."/>
            <person name="Kallen N."/>
            <person name="Kersten P."/>
            <person name="Kohler A."/>
            <person name="Kuees U."/>
            <person name="Kumar T.K.A."/>
            <person name="Kuo A."/>
            <person name="LaButti K."/>
            <person name="Larrondo L.F."/>
            <person name="Lindquist E."/>
            <person name="Ling A."/>
            <person name="Lombard V."/>
            <person name="Lucas S."/>
            <person name="Lundell T."/>
            <person name="Martin R."/>
            <person name="McLaughlin D.J."/>
            <person name="Morgenstern I."/>
            <person name="Morin E."/>
            <person name="Murat C."/>
            <person name="Nagy L.G."/>
            <person name="Nolan M."/>
            <person name="Ohm R.A."/>
            <person name="Patyshakuliyeva A."/>
            <person name="Rokas A."/>
            <person name="Ruiz-Duenas F.J."/>
            <person name="Sabat G."/>
            <person name="Salamov A."/>
            <person name="Samejima M."/>
            <person name="Schmutz J."/>
            <person name="Slot J.C."/>
            <person name="St John F."/>
            <person name="Stenlid J."/>
            <person name="Sun H."/>
            <person name="Sun S."/>
            <person name="Syed K."/>
            <person name="Tsang A."/>
            <person name="Wiebenga A."/>
            <person name="Young D."/>
            <person name="Pisabarro A."/>
            <person name="Eastwood D.C."/>
            <person name="Martin F."/>
            <person name="Cullen D."/>
            <person name="Grigoriev I.V."/>
            <person name="Hibbett D.S."/>
        </authorList>
    </citation>
    <scope>NUCLEOTIDE SEQUENCE [LARGE SCALE GENOMIC DNA]</scope>
    <source>
        <strain evidence="2">RWD-64-598 SS2</strain>
    </source>
</reference>
<protein>
    <submittedName>
        <fullName evidence="1">Uncharacterized protein</fullName>
    </submittedName>
</protein>
<dbReference type="Proteomes" id="UP000053558">
    <property type="component" value="Unassembled WGS sequence"/>
</dbReference>
<accession>A0A5M3MFD1</accession>
<comment type="caution">
    <text evidence="1">The sequence shown here is derived from an EMBL/GenBank/DDBJ whole genome shotgun (WGS) entry which is preliminary data.</text>
</comment>
<evidence type="ECO:0000313" key="1">
    <source>
        <dbReference type="EMBL" id="EIW77863.1"/>
    </source>
</evidence>
<dbReference type="KEGG" id="cput:CONPUDRAFT_75638"/>
<dbReference type="AlphaFoldDB" id="A0A5M3MFD1"/>
<dbReference type="GeneID" id="19209395"/>
<name>A0A5M3MFD1_CONPW</name>
<gene>
    <name evidence="1" type="ORF">CONPUDRAFT_75638</name>
</gene>
<evidence type="ECO:0000313" key="2">
    <source>
        <dbReference type="Proteomes" id="UP000053558"/>
    </source>
</evidence>
<organism evidence="1 2">
    <name type="scientific">Coniophora puteana (strain RWD-64-598)</name>
    <name type="common">Brown rot fungus</name>
    <dbReference type="NCBI Taxonomy" id="741705"/>
    <lineage>
        <taxon>Eukaryota</taxon>
        <taxon>Fungi</taxon>
        <taxon>Dikarya</taxon>
        <taxon>Basidiomycota</taxon>
        <taxon>Agaricomycotina</taxon>
        <taxon>Agaricomycetes</taxon>
        <taxon>Agaricomycetidae</taxon>
        <taxon>Boletales</taxon>
        <taxon>Coniophorineae</taxon>
        <taxon>Coniophoraceae</taxon>
        <taxon>Coniophora</taxon>
    </lineage>
</organism>
<dbReference type="RefSeq" id="XP_007771896.1">
    <property type="nucleotide sequence ID" value="XM_007773706.1"/>
</dbReference>
<proteinExistence type="predicted"/>
<dbReference type="EMBL" id="JH711583">
    <property type="protein sequence ID" value="EIW77863.1"/>
    <property type="molecule type" value="Genomic_DNA"/>
</dbReference>